<proteinExistence type="inferred from homology"/>
<feature type="transmembrane region" description="Helical" evidence="11">
    <location>
        <begin position="192"/>
        <end position="208"/>
    </location>
</feature>
<dbReference type="RefSeq" id="WP_179823668.1">
    <property type="nucleotide sequence ID" value="NZ_JACCFS010000001.1"/>
</dbReference>
<organism evidence="12 13">
    <name type="scientific">Nocardiopsis aegyptia</name>
    <dbReference type="NCBI Taxonomy" id="220378"/>
    <lineage>
        <taxon>Bacteria</taxon>
        <taxon>Bacillati</taxon>
        <taxon>Actinomycetota</taxon>
        <taxon>Actinomycetes</taxon>
        <taxon>Streptosporangiales</taxon>
        <taxon>Nocardiopsidaceae</taxon>
        <taxon>Nocardiopsis</taxon>
    </lineage>
</organism>
<comment type="catalytic activity">
    <reaction evidence="11">
        <text>Na(+)(in) + 2 H(+)(out) = Na(+)(out) + 2 H(+)(in)</text>
        <dbReference type="Rhea" id="RHEA:29251"/>
        <dbReference type="ChEBI" id="CHEBI:15378"/>
        <dbReference type="ChEBI" id="CHEBI:29101"/>
    </reaction>
</comment>
<evidence type="ECO:0000256" key="7">
    <source>
        <dbReference type="ARBA" id="ARBA00023053"/>
    </source>
</evidence>
<evidence type="ECO:0000313" key="12">
    <source>
        <dbReference type="EMBL" id="NYJ34831.1"/>
    </source>
</evidence>
<feature type="transmembrane region" description="Helical" evidence="11">
    <location>
        <begin position="345"/>
        <end position="368"/>
    </location>
</feature>
<protein>
    <recommendedName>
        <fullName evidence="11">Na(+)/H(+) antiporter NhaA</fullName>
    </recommendedName>
    <alternativeName>
        <fullName evidence="11">Sodium/proton antiporter NhaA</fullName>
    </alternativeName>
</protein>
<evidence type="ECO:0000256" key="10">
    <source>
        <dbReference type="ARBA" id="ARBA00023201"/>
    </source>
</evidence>
<feature type="transmembrane region" description="Helical" evidence="11">
    <location>
        <begin position="107"/>
        <end position="128"/>
    </location>
</feature>
<keyword evidence="9 11" id="KW-0472">Membrane</keyword>
<dbReference type="GO" id="GO:0005886">
    <property type="term" value="C:plasma membrane"/>
    <property type="evidence" value="ECO:0007669"/>
    <property type="project" value="UniProtKB-SubCell"/>
</dbReference>
<dbReference type="AlphaFoldDB" id="A0A7Z0JA79"/>
<dbReference type="NCBIfam" id="TIGR00773">
    <property type="entry name" value="NhaA"/>
    <property type="match status" value="1"/>
</dbReference>
<evidence type="ECO:0000256" key="3">
    <source>
        <dbReference type="ARBA" id="ARBA00022449"/>
    </source>
</evidence>
<feature type="transmembrane region" description="Helical" evidence="11">
    <location>
        <begin position="167"/>
        <end position="186"/>
    </location>
</feature>
<evidence type="ECO:0000256" key="2">
    <source>
        <dbReference type="ARBA" id="ARBA00022448"/>
    </source>
</evidence>
<dbReference type="InterPro" id="IPR004670">
    <property type="entry name" value="NhaA"/>
</dbReference>
<keyword evidence="10 11" id="KW-0739">Sodium transport</keyword>
<keyword evidence="8 11" id="KW-0406">Ion transport</keyword>
<dbReference type="PANTHER" id="PTHR30341">
    <property type="entry name" value="SODIUM ION/PROTON ANTIPORTER NHAA-RELATED"/>
    <property type="match status" value="1"/>
</dbReference>
<feature type="transmembrane region" description="Helical" evidence="11">
    <location>
        <begin position="27"/>
        <end position="44"/>
    </location>
</feature>
<sequence length="428" mass="45219">MSIDPIEHPAHPGPIAKFADSLRSDTVGGFLLIGAAVLALVWINSPFGDIYESMRSFRIGPESLHLNLSLETWAADGLLAVFFFVVGNELKQEFVHGELRNPRRAMLPIVAAICGMVVPAAVYAAINFTSPETLGGWGIPMATDIAFALAILAVIGRGLPPALRTFLLTLAIVDDLGAVIVIAVFYTADINFVALGIAIVGLAIFGYLQRGRGLAAKLNSSPIPNWLVYLPLAIAIWVLMHESGVHATIAGVAMGLLMRTNKHEGEHHDPSHGMEQLLRPWSAGLALPIFAFFSAGVVFDGFGEVITDTAALGIIAGLVGGKVIGIVGGSWLTTKLTRAELNPSLKWIDLIGMSQLAGIGFTVSLLIAELSFVGAEHHLAHAKTGVLIASLIAALLSIFILGSRSRHYRRLAAEGQGPTAPSDANQGS</sequence>
<name>A0A7Z0JA79_9ACTN</name>
<evidence type="ECO:0000256" key="1">
    <source>
        <dbReference type="ARBA" id="ARBA00004429"/>
    </source>
</evidence>
<comment type="subcellular location">
    <subcellularLocation>
        <location evidence="1">Cell inner membrane</location>
        <topology evidence="1">Multi-pass membrane protein</topology>
    </subcellularLocation>
    <subcellularLocation>
        <location evidence="11">Cell membrane</location>
        <topology evidence="11">Multi-pass membrane protein</topology>
    </subcellularLocation>
</comment>
<keyword evidence="5 11" id="KW-0812">Transmembrane</keyword>
<dbReference type="HAMAP" id="MF_01844">
    <property type="entry name" value="NhaA"/>
    <property type="match status" value="1"/>
</dbReference>
<comment type="caution">
    <text evidence="12">The sequence shown here is derived from an EMBL/GenBank/DDBJ whole genome shotgun (WGS) entry which is preliminary data.</text>
</comment>
<feature type="transmembrane region" description="Helical" evidence="11">
    <location>
        <begin position="64"/>
        <end position="86"/>
    </location>
</feature>
<evidence type="ECO:0000256" key="4">
    <source>
        <dbReference type="ARBA" id="ARBA00022475"/>
    </source>
</evidence>
<dbReference type="GO" id="GO:0006885">
    <property type="term" value="P:regulation of pH"/>
    <property type="evidence" value="ECO:0007669"/>
    <property type="project" value="UniProtKB-UniRule"/>
</dbReference>
<keyword evidence="3 11" id="KW-0050">Antiport</keyword>
<keyword evidence="4 11" id="KW-1003">Cell membrane</keyword>
<feature type="transmembrane region" description="Helical" evidence="11">
    <location>
        <begin position="281"/>
        <end position="299"/>
    </location>
</feature>
<comment type="function">
    <text evidence="11">Na(+)/H(+) antiporter that extrudes sodium in exchange for external protons.</text>
</comment>
<dbReference type="Proteomes" id="UP000572051">
    <property type="component" value="Unassembled WGS sequence"/>
</dbReference>
<comment type="similarity">
    <text evidence="11">Belongs to the NhaA Na(+)/H(+) (TC 2.A.33) antiporter family.</text>
</comment>
<feature type="transmembrane region" description="Helical" evidence="11">
    <location>
        <begin position="134"/>
        <end position="155"/>
    </location>
</feature>
<dbReference type="Pfam" id="PF06965">
    <property type="entry name" value="Na_H_antiport_1"/>
    <property type="match status" value="1"/>
</dbReference>
<feature type="transmembrane region" description="Helical" evidence="11">
    <location>
        <begin position="244"/>
        <end position="260"/>
    </location>
</feature>
<evidence type="ECO:0000256" key="8">
    <source>
        <dbReference type="ARBA" id="ARBA00023065"/>
    </source>
</evidence>
<evidence type="ECO:0000256" key="6">
    <source>
        <dbReference type="ARBA" id="ARBA00022989"/>
    </source>
</evidence>
<reference evidence="12 13" key="1">
    <citation type="submission" date="2020-07" db="EMBL/GenBank/DDBJ databases">
        <title>Sequencing the genomes of 1000 actinobacteria strains.</title>
        <authorList>
            <person name="Klenk H.-P."/>
        </authorList>
    </citation>
    <scope>NUCLEOTIDE SEQUENCE [LARGE SCALE GENOMIC DNA]</scope>
    <source>
        <strain evidence="12 13">DSM 44442</strain>
    </source>
</reference>
<dbReference type="GO" id="GO:0015385">
    <property type="term" value="F:sodium:proton antiporter activity"/>
    <property type="evidence" value="ECO:0007669"/>
    <property type="project" value="UniProtKB-UniRule"/>
</dbReference>
<evidence type="ECO:0000256" key="11">
    <source>
        <dbReference type="HAMAP-Rule" id="MF_01844"/>
    </source>
</evidence>
<dbReference type="EMBL" id="JACCFS010000001">
    <property type="protein sequence ID" value="NYJ34831.1"/>
    <property type="molecule type" value="Genomic_DNA"/>
</dbReference>
<keyword evidence="7 11" id="KW-0915">Sodium</keyword>
<feature type="transmembrane region" description="Helical" evidence="11">
    <location>
        <begin position="311"/>
        <end position="333"/>
    </location>
</feature>
<gene>
    <name evidence="11" type="primary">nhaA</name>
    <name evidence="12" type="ORF">HNR10_002712</name>
</gene>
<evidence type="ECO:0000313" key="13">
    <source>
        <dbReference type="Proteomes" id="UP000572051"/>
    </source>
</evidence>
<keyword evidence="13" id="KW-1185">Reference proteome</keyword>
<keyword evidence="2 11" id="KW-0813">Transport</keyword>
<dbReference type="InterPro" id="IPR023171">
    <property type="entry name" value="Na/H_antiporter_dom_sf"/>
</dbReference>
<dbReference type="PANTHER" id="PTHR30341:SF0">
    <property type="entry name" value="NA(+)_H(+) ANTIPORTER NHAA"/>
    <property type="match status" value="1"/>
</dbReference>
<accession>A0A7Z0JA79</accession>
<evidence type="ECO:0000256" key="5">
    <source>
        <dbReference type="ARBA" id="ARBA00022692"/>
    </source>
</evidence>
<feature type="transmembrane region" description="Helical" evidence="11">
    <location>
        <begin position="380"/>
        <end position="401"/>
    </location>
</feature>
<keyword evidence="6 11" id="KW-1133">Transmembrane helix</keyword>
<dbReference type="Gene3D" id="1.20.1530.10">
    <property type="entry name" value="Na+/H+ antiporter like domain"/>
    <property type="match status" value="1"/>
</dbReference>
<evidence type="ECO:0000256" key="9">
    <source>
        <dbReference type="ARBA" id="ARBA00023136"/>
    </source>
</evidence>